<feature type="region of interest" description="Disordered" evidence="1">
    <location>
        <begin position="556"/>
        <end position="582"/>
    </location>
</feature>
<feature type="compositionally biased region" description="Low complexity" evidence="1">
    <location>
        <begin position="1047"/>
        <end position="1063"/>
    </location>
</feature>
<feature type="compositionally biased region" description="Polar residues" evidence="1">
    <location>
        <begin position="321"/>
        <end position="338"/>
    </location>
</feature>
<feature type="region of interest" description="Disordered" evidence="1">
    <location>
        <begin position="594"/>
        <end position="665"/>
    </location>
</feature>
<feature type="region of interest" description="Disordered" evidence="1">
    <location>
        <begin position="217"/>
        <end position="542"/>
    </location>
</feature>
<feature type="region of interest" description="Disordered" evidence="1">
    <location>
        <begin position="869"/>
        <end position="923"/>
    </location>
</feature>
<feature type="compositionally biased region" description="Polar residues" evidence="1">
    <location>
        <begin position="556"/>
        <end position="566"/>
    </location>
</feature>
<comment type="caution">
    <text evidence="2">The sequence shown here is derived from an EMBL/GenBank/DDBJ whole genome shotgun (WGS) entry which is preliminary data.</text>
</comment>
<gene>
    <name evidence="2" type="ORF">B9Z19DRAFT_1064955</name>
</gene>
<evidence type="ECO:0000256" key="1">
    <source>
        <dbReference type="SAM" id="MobiDB-lite"/>
    </source>
</evidence>
<reference evidence="2 3" key="1">
    <citation type="submission" date="2017-04" db="EMBL/GenBank/DDBJ databases">
        <title>Draft genome sequence of Tuber borchii Vittad., a whitish edible truffle.</title>
        <authorList>
            <consortium name="DOE Joint Genome Institute"/>
            <person name="Murat C."/>
            <person name="Kuo A."/>
            <person name="Barry K.W."/>
            <person name="Clum A."/>
            <person name="Dockter R.B."/>
            <person name="Fauchery L."/>
            <person name="Iotti M."/>
            <person name="Kohler A."/>
            <person name="Labutti K."/>
            <person name="Lindquist E.A."/>
            <person name="Lipzen A."/>
            <person name="Ohm R.A."/>
            <person name="Wang M."/>
            <person name="Grigoriev I.V."/>
            <person name="Zambonelli A."/>
            <person name="Martin F.M."/>
        </authorList>
    </citation>
    <scope>NUCLEOTIDE SEQUENCE [LARGE SCALE GENOMIC DNA]</scope>
    <source>
        <strain evidence="2 3">Tbo3840</strain>
    </source>
</reference>
<feature type="compositionally biased region" description="Polar residues" evidence="1">
    <location>
        <begin position="447"/>
        <end position="459"/>
    </location>
</feature>
<dbReference type="EMBL" id="NESQ01000117">
    <property type="protein sequence ID" value="PUU78517.1"/>
    <property type="molecule type" value="Genomic_DNA"/>
</dbReference>
<evidence type="ECO:0000313" key="2">
    <source>
        <dbReference type="EMBL" id="PUU78517.1"/>
    </source>
</evidence>
<keyword evidence="3" id="KW-1185">Reference proteome</keyword>
<feature type="compositionally biased region" description="Polar residues" evidence="1">
    <location>
        <begin position="154"/>
        <end position="168"/>
    </location>
</feature>
<accession>A0A2T6ZSS0</accession>
<evidence type="ECO:0000313" key="3">
    <source>
        <dbReference type="Proteomes" id="UP000244722"/>
    </source>
</evidence>
<feature type="compositionally biased region" description="Polar residues" evidence="1">
    <location>
        <begin position="182"/>
        <end position="200"/>
    </location>
</feature>
<feature type="compositionally biased region" description="Basic and acidic residues" evidence="1">
    <location>
        <begin position="626"/>
        <end position="635"/>
    </location>
</feature>
<dbReference type="Proteomes" id="UP000244722">
    <property type="component" value="Unassembled WGS sequence"/>
</dbReference>
<feature type="compositionally biased region" description="Polar residues" evidence="1">
    <location>
        <begin position="873"/>
        <end position="884"/>
    </location>
</feature>
<feature type="region of interest" description="Disordered" evidence="1">
    <location>
        <begin position="154"/>
        <end position="200"/>
    </location>
</feature>
<proteinExistence type="predicted"/>
<feature type="compositionally biased region" description="Polar residues" evidence="1">
    <location>
        <begin position="227"/>
        <end position="260"/>
    </location>
</feature>
<feature type="compositionally biased region" description="Polar residues" evidence="1">
    <location>
        <begin position="270"/>
        <end position="279"/>
    </location>
</feature>
<feature type="compositionally biased region" description="Pro residues" evidence="1">
    <location>
        <begin position="595"/>
        <end position="616"/>
    </location>
</feature>
<protein>
    <submittedName>
        <fullName evidence="2">Uncharacterized protein</fullName>
    </submittedName>
</protein>
<name>A0A2T6ZSS0_TUBBO</name>
<dbReference type="OrthoDB" id="5326590at2759"/>
<dbReference type="AlphaFoldDB" id="A0A2T6ZSS0"/>
<feature type="compositionally biased region" description="Polar residues" evidence="1">
    <location>
        <begin position="516"/>
        <end position="531"/>
    </location>
</feature>
<sequence>MYSSLALGLEPLKSRRRDRRGSHAQGVDPLAHALTRIFLPGRCETTTCRERYDAFVLSIEDCEWSNAKLWVKSIENNRHELSYLYSVFHHRAPDAIITIRMERWMVRVLGGKLEELMFVEKDGTRSSRTQFVPLWDQVPAIHPTLIDEVRAKTQPVQTRNRAGHNTVQPLGPVRWATWGPHQPQQPKASQYTPRASRQLPASRSFDAAYPSLYSEKVQQAPKPHNGSHFSNQSVARPPDNDNSGGDTNPTPSATLDSESQGPLLKKAKSTGFSGNTGHPNSEALKKIQPAAPPPRVIIPNPSGRTTPPHKRGMAPERKQTYSEASQKKVSSRVINSGSPGKGEGKDSLLATKGSDPSDRRQQNLRPMRSEGSLIQKTPTPGIGRGKPRGPSNRKNEAPPIVGPKVDKAPAPVTWSSVVKGSPASKPAKESQITPSKPPKSAGIIQYTRDTQTKLQTPSRSGEPVGTAKETQVDTLAELDPAEIQSTKKAQKELPPVKAGEITGPINERRAKPSGTLWFTNAPQEVPSSTPMALTPPTPAEVPIPTEEAQVNTYTSPWAVSSSQSPEKQAKLPVTPTSRQADIPDTAKEVQIMAVTPPPPPRTSQPASPPHIEPLTPPRQTMYPQQTRDERSKKAVDTQLSALATPFEPTPRLLDPTQGTQGNPEQEEMSTIWPSELTCPKPVLPSNDPKVLALIESFYRTPQFRAYLNKSHRHLLFQENLLRVQYFKIKNVFEDEWARISPKHREAVAVRALSNLAETRDAVQFGERGIDSMLWRLGLRAEGRGVSLQEQLVRWRAEYCFEMDPKAIGSSPFWLFSIIGWIIGGGPPLQRTFVPAPHEVVPGDQKGNASDNPTGCNSWCPDDCPHCGSPADSDGSSTGTVTQSEQNDKYKSNLAPTFSGGSSGHTRGIPRSTSTQSLTIFPPEETKTSEELFAESFPSLPSLSMPEVSLPPLEDVRFISNEILDPIFQRDSRPEEWHLAHPGASQFIKLVQIDTALFYCDFVEEILRIVDSIRRERVWFRLPTITDWNDGGSTPTDNTDHERGRHFGGSSSSLRYRSASPGSSIGSECQHQENTSRRAEIEKVIAGERERVLAFVGETQRTADHFVLGITLVDDTTGEPVDSAHDGGLWGIPLKDEELQAVYENCERLKVLQGD</sequence>
<feature type="region of interest" description="Disordered" evidence="1">
    <location>
        <begin position="1028"/>
        <end position="1072"/>
    </location>
</feature>
<organism evidence="2 3">
    <name type="scientific">Tuber borchii</name>
    <name type="common">White truffle</name>
    <dbReference type="NCBI Taxonomy" id="42251"/>
    <lineage>
        <taxon>Eukaryota</taxon>
        <taxon>Fungi</taxon>
        <taxon>Dikarya</taxon>
        <taxon>Ascomycota</taxon>
        <taxon>Pezizomycotina</taxon>
        <taxon>Pezizomycetes</taxon>
        <taxon>Pezizales</taxon>
        <taxon>Tuberaceae</taxon>
        <taxon>Tuber</taxon>
    </lineage>
</organism>